<comment type="caution">
    <text evidence="19">The sequence shown here is derived from an EMBL/GenBank/DDBJ whole genome shotgun (WGS) entry which is preliminary data.</text>
</comment>
<dbReference type="AlphaFoldDB" id="A0A3D8RR59"/>
<comment type="subunit">
    <text evidence="4">Monomer.</text>
</comment>
<evidence type="ECO:0000256" key="6">
    <source>
        <dbReference type="ARBA" id="ARBA00022729"/>
    </source>
</evidence>
<keyword evidence="9 16" id="KW-0326">Glycosidase</keyword>
<feature type="chain" id="PRO_5017771040" description="glucan 1,3-beta-glucosidase" evidence="17">
    <location>
        <begin position="20"/>
        <end position="408"/>
    </location>
</feature>
<evidence type="ECO:0000256" key="8">
    <source>
        <dbReference type="ARBA" id="ARBA00023211"/>
    </source>
</evidence>
<evidence type="ECO:0000256" key="12">
    <source>
        <dbReference type="ARBA" id="ARBA00037254"/>
    </source>
</evidence>
<comment type="function">
    <text evidence="12">Beta-glucanases participate in the metabolism of beta-glucan, the main structural component of the cell wall. It could also function biosynthetically as a transglycosylase.</text>
</comment>
<dbReference type="InterPro" id="IPR050386">
    <property type="entry name" value="Glycosyl_hydrolase_5"/>
</dbReference>
<protein>
    <recommendedName>
        <fullName evidence="13">glucan 1,3-beta-glucosidase</fullName>
        <ecNumber evidence="13">3.2.1.58</ecNumber>
    </recommendedName>
    <alternativeName>
        <fullName evidence="15">Exo-1,3-beta-glucanase 1</fullName>
    </alternativeName>
    <alternativeName>
        <fullName evidence="14">Exo-1,3-beta-glucanase A</fullName>
    </alternativeName>
</protein>
<evidence type="ECO:0000256" key="4">
    <source>
        <dbReference type="ARBA" id="ARBA00011245"/>
    </source>
</evidence>
<feature type="signal peptide" evidence="17">
    <location>
        <begin position="1"/>
        <end position="19"/>
    </location>
</feature>
<dbReference type="EMBL" id="PVWQ01000007">
    <property type="protein sequence ID" value="RDW76281.1"/>
    <property type="molecule type" value="Genomic_DNA"/>
</dbReference>
<sequence>MHPLHYLSTTLLLAACTTCLPSLSHQLPNIPSAKSSQVRPFSWPSTKVRGANLGGWLVQEASLDTAFWNTHAPNAPDEWTLCTTLGSKCSSVLEHRYATFITTSTVDTLASAGVNLLRIPTTYAAWIDLPGSGLYSGNQTNYLREITEYAIANYDMHIIIDVHSLPGGLNGLDIGEKKGNWGWFYNATAWEQSLEVVNAVVEFIYCSSSPWSFTLEPMNEPTDRNGDDDLTMAVFGTPAALSDEAASYVMSFWKAVLERVRALETRLGAGATGTLPVAFQSFKLPSYWGTNFTAEENVVFDVHNYYFEGRNTTSENLPTYMRSDAEEKSKAGGSVPVYVGEWAIQAAYSNSFALRERNLKAGLSIWEEYMQGSAYWSARFEGTDEVDGEGNKSDYWSFGRFVELGYLD</sequence>
<dbReference type="GO" id="GO:0009251">
    <property type="term" value="P:glucan catabolic process"/>
    <property type="evidence" value="ECO:0007669"/>
    <property type="project" value="TreeGrafter"/>
</dbReference>
<accession>A0A3D8RR59</accession>
<evidence type="ECO:0000256" key="5">
    <source>
        <dbReference type="ARBA" id="ARBA00022525"/>
    </source>
</evidence>
<evidence type="ECO:0000256" key="7">
    <source>
        <dbReference type="ARBA" id="ARBA00022801"/>
    </source>
</evidence>
<keyword evidence="5" id="KW-0964">Secreted</keyword>
<evidence type="ECO:0000259" key="18">
    <source>
        <dbReference type="Pfam" id="PF00150"/>
    </source>
</evidence>
<evidence type="ECO:0000256" key="2">
    <source>
        <dbReference type="ARBA" id="ARBA00004613"/>
    </source>
</evidence>
<evidence type="ECO:0000313" key="19">
    <source>
        <dbReference type="EMBL" id="RDW76281.1"/>
    </source>
</evidence>
<dbReference type="Pfam" id="PF00150">
    <property type="entry name" value="Cellulase"/>
    <property type="match status" value="1"/>
</dbReference>
<keyword evidence="7 16" id="KW-0378">Hydrolase</keyword>
<dbReference type="GO" id="GO:0005576">
    <property type="term" value="C:extracellular region"/>
    <property type="evidence" value="ECO:0007669"/>
    <property type="project" value="UniProtKB-SubCell"/>
</dbReference>
<comment type="subcellular location">
    <subcellularLocation>
        <location evidence="2">Secreted</location>
    </subcellularLocation>
</comment>
<keyword evidence="8" id="KW-0464">Manganese</keyword>
<reference evidence="19 20" key="1">
    <citation type="journal article" date="2018" name="IMA Fungus">
        <title>IMA Genome-F 9: Draft genome sequence of Annulohypoxylon stygium, Aspergillus mulundensis, Berkeleyomyces basicola (syn. Thielaviopsis basicola), Ceratocystis smalleyi, two Cercospora beticola strains, Coleophoma cylindrospora, Fusarium fracticaudum, Phialophora cf. hyalina, and Morchella septimelata.</title>
        <authorList>
            <person name="Wingfield B.D."/>
            <person name="Bills G.F."/>
            <person name="Dong Y."/>
            <person name="Huang W."/>
            <person name="Nel W.J."/>
            <person name="Swalarsk-Parry B.S."/>
            <person name="Vaghefi N."/>
            <person name="Wilken P.M."/>
            <person name="An Z."/>
            <person name="de Beer Z.W."/>
            <person name="De Vos L."/>
            <person name="Chen L."/>
            <person name="Duong T.A."/>
            <person name="Gao Y."/>
            <person name="Hammerbacher A."/>
            <person name="Kikkert J.R."/>
            <person name="Li Y."/>
            <person name="Li H."/>
            <person name="Li K."/>
            <person name="Li Q."/>
            <person name="Liu X."/>
            <person name="Ma X."/>
            <person name="Naidoo K."/>
            <person name="Pethybridge S.J."/>
            <person name="Sun J."/>
            <person name="Steenkamp E.T."/>
            <person name="van der Nest M.A."/>
            <person name="van Wyk S."/>
            <person name="Wingfield M.J."/>
            <person name="Xiong C."/>
            <person name="Yue Q."/>
            <person name="Zhang X."/>
        </authorList>
    </citation>
    <scope>NUCLEOTIDE SEQUENCE [LARGE SCALE GENOMIC DNA]</scope>
    <source>
        <strain evidence="19 20">DSM 5745</strain>
    </source>
</reference>
<comment type="similarity">
    <text evidence="3 16">Belongs to the glycosyl hydrolase 5 (cellulase A) family.</text>
</comment>
<name>A0A3D8RR59_9EURO</name>
<comment type="catalytic activity">
    <reaction evidence="11">
        <text>Successive hydrolysis of beta-D-glucose units from the non-reducing ends of (1-&gt;3)-beta-D-glucans, releasing alpha-glucose.</text>
        <dbReference type="EC" id="3.2.1.58"/>
    </reaction>
</comment>
<evidence type="ECO:0000256" key="3">
    <source>
        <dbReference type="ARBA" id="ARBA00005641"/>
    </source>
</evidence>
<evidence type="ECO:0000256" key="13">
    <source>
        <dbReference type="ARBA" id="ARBA00038929"/>
    </source>
</evidence>
<evidence type="ECO:0000256" key="1">
    <source>
        <dbReference type="ARBA" id="ARBA00001936"/>
    </source>
</evidence>
<dbReference type="GO" id="GO:0009986">
    <property type="term" value="C:cell surface"/>
    <property type="evidence" value="ECO:0007669"/>
    <property type="project" value="TreeGrafter"/>
</dbReference>
<dbReference type="InterPro" id="IPR001547">
    <property type="entry name" value="Glyco_hydro_5"/>
</dbReference>
<evidence type="ECO:0000256" key="10">
    <source>
        <dbReference type="ARBA" id="ARBA00023316"/>
    </source>
</evidence>
<evidence type="ECO:0000313" key="20">
    <source>
        <dbReference type="Proteomes" id="UP000256690"/>
    </source>
</evidence>
<keyword evidence="20" id="KW-1185">Reference proteome</keyword>
<gene>
    <name evidence="19" type="ORF">DSM5745_06273</name>
</gene>
<evidence type="ECO:0000256" key="14">
    <source>
        <dbReference type="ARBA" id="ARBA00041261"/>
    </source>
</evidence>
<dbReference type="PANTHER" id="PTHR31297">
    <property type="entry name" value="GLUCAN ENDO-1,6-BETA-GLUCOSIDASE B"/>
    <property type="match status" value="1"/>
</dbReference>
<dbReference type="SUPFAM" id="SSF51445">
    <property type="entry name" value="(Trans)glycosidases"/>
    <property type="match status" value="1"/>
</dbReference>
<keyword evidence="10" id="KW-0961">Cell wall biogenesis/degradation</keyword>
<dbReference type="GeneID" id="38116643"/>
<dbReference type="OrthoDB" id="1887033at2759"/>
<dbReference type="PANTHER" id="PTHR31297:SF1">
    <property type="entry name" value="GLUCAN 1,3-BETA-GLUCOSIDASE I_II-RELATED"/>
    <property type="match status" value="1"/>
</dbReference>
<evidence type="ECO:0000256" key="11">
    <source>
        <dbReference type="ARBA" id="ARBA00036824"/>
    </source>
</evidence>
<proteinExistence type="inferred from homology"/>
<dbReference type="GO" id="GO:0004338">
    <property type="term" value="F:glucan exo-1,3-beta-glucosidase activity"/>
    <property type="evidence" value="ECO:0007669"/>
    <property type="project" value="UniProtKB-EC"/>
</dbReference>
<dbReference type="RefSeq" id="XP_026602593.1">
    <property type="nucleotide sequence ID" value="XM_026748289.1"/>
</dbReference>
<keyword evidence="6 17" id="KW-0732">Signal</keyword>
<evidence type="ECO:0000256" key="9">
    <source>
        <dbReference type="ARBA" id="ARBA00023295"/>
    </source>
</evidence>
<organism evidence="19 20">
    <name type="scientific">Aspergillus mulundensis</name>
    <dbReference type="NCBI Taxonomy" id="1810919"/>
    <lineage>
        <taxon>Eukaryota</taxon>
        <taxon>Fungi</taxon>
        <taxon>Dikarya</taxon>
        <taxon>Ascomycota</taxon>
        <taxon>Pezizomycotina</taxon>
        <taxon>Eurotiomycetes</taxon>
        <taxon>Eurotiomycetidae</taxon>
        <taxon>Eurotiales</taxon>
        <taxon>Aspergillaceae</taxon>
        <taxon>Aspergillus</taxon>
        <taxon>Aspergillus subgen. Nidulantes</taxon>
    </lineage>
</organism>
<dbReference type="EC" id="3.2.1.58" evidence="13"/>
<dbReference type="STRING" id="1810919.A0A3D8RR59"/>
<dbReference type="GO" id="GO:0071555">
    <property type="term" value="P:cell wall organization"/>
    <property type="evidence" value="ECO:0007669"/>
    <property type="project" value="UniProtKB-KW"/>
</dbReference>
<feature type="domain" description="Glycoside hydrolase family 5" evidence="18">
    <location>
        <begin position="97"/>
        <end position="378"/>
    </location>
</feature>
<dbReference type="Proteomes" id="UP000256690">
    <property type="component" value="Unassembled WGS sequence"/>
</dbReference>
<evidence type="ECO:0000256" key="15">
    <source>
        <dbReference type="ARBA" id="ARBA00041265"/>
    </source>
</evidence>
<dbReference type="InterPro" id="IPR017853">
    <property type="entry name" value="GH"/>
</dbReference>
<dbReference type="Gene3D" id="3.20.20.80">
    <property type="entry name" value="Glycosidases"/>
    <property type="match status" value="1"/>
</dbReference>
<comment type="cofactor">
    <cofactor evidence="1">
        <name>Mn(2+)</name>
        <dbReference type="ChEBI" id="CHEBI:29035"/>
    </cofactor>
</comment>
<evidence type="ECO:0000256" key="16">
    <source>
        <dbReference type="RuleBase" id="RU361153"/>
    </source>
</evidence>
<evidence type="ECO:0000256" key="17">
    <source>
        <dbReference type="SAM" id="SignalP"/>
    </source>
</evidence>